<feature type="transmembrane region" description="Helical" evidence="1">
    <location>
        <begin position="12"/>
        <end position="34"/>
    </location>
</feature>
<dbReference type="Proteomes" id="UP000594121">
    <property type="component" value="Chromosome"/>
</dbReference>
<keyword evidence="1" id="KW-1133">Transmembrane helix</keyword>
<evidence type="ECO:0000313" key="2">
    <source>
        <dbReference type="EMBL" id="QOJ78473.1"/>
    </source>
</evidence>
<feature type="transmembrane region" description="Helical" evidence="1">
    <location>
        <begin position="149"/>
        <end position="170"/>
    </location>
</feature>
<evidence type="ECO:0000313" key="3">
    <source>
        <dbReference type="Proteomes" id="UP000594121"/>
    </source>
</evidence>
<dbReference type="RefSeq" id="WP_192818445.1">
    <property type="nucleotide sequence ID" value="NZ_CP062310.1"/>
</dbReference>
<keyword evidence="1" id="KW-0472">Membrane</keyword>
<protein>
    <submittedName>
        <fullName evidence="2">Uncharacterized protein</fullName>
    </submittedName>
</protein>
<sequence length="192" mass="21062">MKSDRSLRGLAVKLIITGFTLLAIGVILAGSVSYQTLPREKIPVTVRLPLDRSEVYPLPSGLSQKTYFNLSYRGDRFVDLTLIFYDENFQEVGRLIIRDAAKNNSGVLYLSARPSFLAINSSCGKCNSTVRLSLYFARYNQEAVNLQSIASTLLAVAGSVTLIAGGYVYVLSEKKGEASAPKSSQEEPVQRQ</sequence>
<dbReference type="EMBL" id="CP062310">
    <property type="protein sequence ID" value="QOJ78473.1"/>
    <property type="molecule type" value="Genomic_DNA"/>
</dbReference>
<organism evidence="2 3">
    <name type="scientific">Infirmifilum lucidum</name>
    <dbReference type="NCBI Taxonomy" id="2776706"/>
    <lineage>
        <taxon>Archaea</taxon>
        <taxon>Thermoproteota</taxon>
        <taxon>Thermoprotei</taxon>
        <taxon>Thermofilales</taxon>
        <taxon>Thermofilaceae</taxon>
        <taxon>Infirmifilum</taxon>
    </lineage>
</organism>
<proteinExistence type="predicted"/>
<dbReference type="GeneID" id="59149607"/>
<accession>A0A7L9FHJ7</accession>
<gene>
    <name evidence="2" type="ORF">IG193_06885</name>
</gene>
<dbReference type="InParanoid" id="A0A7L9FHJ7"/>
<name>A0A7L9FHJ7_9CREN</name>
<keyword evidence="1" id="KW-0812">Transmembrane</keyword>
<keyword evidence="3" id="KW-1185">Reference proteome</keyword>
<evidence type="ECO:0000256" key="1">
    <source>
        <dbReference type="SAM" id="Phobius"/>
    </source>
</evidence>
<dbReference type="AlphaFoldDB" id="A0A7L9FHJ7"/>
<reference evidence="2 3" key="1">
    <citation type="submission" date="2020-10" db="EMBL/GenBank/DDBJ databases">
        <title>Thermofilum lucidum 3507LT sp. nov. a novel member of Thermofilaceae family isolated from Chile hot spring, and proposal of description order Thermofilales.</title>
        <authorList>
            <person name="Zayulina K.S."/>
            <person name="Elcheninov A.G."/>
            <person name="Toshchakov S.V."/>
            <person name="Kublanov I.V."/>
        </authorList>
    </citation>
    <scope>NUCLEOTIDE SEQUENCE [LARGE SCALE GENOMIC DNA]</scope>
    <source>
        <strain evidence="2 3">3507LT</strain>
    </source>
</reference>
<dbReference type="KEGG" id="thel:IG193_06885"/>